<feature type="compositionally biased region" description="Basic and acidic residues" evidence="1">
    <location>
        <begin position="19"/>
        <end position="36"/>
    </location>
</feature>
<keyword evidence="4" id="KW-1185">Reference proteome</keyword>
<comment type="caution">
    <text evidence="3">The sequence shown here is derived from an EMBL/GenBank/DDBJ whole genome shotgun (WGS) entry which is preliminary data.</text>
</comment>
<reference evidence="3 4" key="1">
    <citation type="submission" date="2019-02" db="EMBL/GenBank/DDBJ databases">
        <title>Sequencing the genomes of 1000 actinobacteria strains.</title>
        <authorList>
            <person name="Klenk H.-P."/>
        </authorList>
    </citation>
    <scope>NUCLEOTIDE SEQUENCE [LARGE SCALE GENOMIC DNA]</scope>
    <source>
        <strain evidence="3 4">DSM 45612</strain>
    </source>
</reference>
<feature type="region of interest" description="Disordered" evidence="1">
    <location>
        <begin position="196"/>
        <end position="216"/>
    </location>
</feature>
<sequence>MRPLPPNRDEAGGATAGVDETRRRYGEAQRPADARRPAYSVGMWESVAAPLMGLMAAMAAAAPTPTPVPPDSAPVLTSTPFGALPGQRVTHTITIAGGGTLTNTRVTFTTTADLDGVTARAEPGQCTASPRTIVCELGDLRLGTAPAVPRITITGRVRPGVPPGTMVRNRVSVTSLESTATGAQFASNAYLLPGSTATPTDPALESPAAASDVPPGRSMRVPAVAAVVLAGAVVAGALLTRGRLRRRQSPPPHGDL</sequence>
<evidence type="ECO:0000313" key="4">
    <source>
        <dbReference type="Proteomes" id="UP000294114"/>
    </source>
</evidence>
<dbReference type="Proteomes" id="UP000294114">
    <property type="component" value="Unassembled WGS sequence"/>
</dbReference>
<proteinExistence type="predicted"/>
<evidence type="ECO:0008006" key="5">
    <source>
        <dbReference type="Google" id="ProtNLM"/>
    </source>
</evidence>
<organism evidence="3 4">
    <name type="scientific">Micromonospora kangleipakensis</name>
    <dbReference type="NCBI Taxonomy" id="1077942"/>
    <lineage>
        <taxon>Bacteria</taxon>
        <taxon>Bacillati</taxon>
        <taxon>Actinomycetota</taxon>
        <taxon>Actinomycetes</taxon>
        <taxon>Micromonosporales</taxon>
        <taxon>Micromonosporaceae</taxon>
        <taxon>Micromonospora</taxon>
    </lineage>
</organism>
<evidence type="ECO:0000256" key="2">
    <source>
        <dbReference type="SAM" id="Phobius"/>
    </source>
</evidence>
<dbReference type="AlphaFoldDB" id="A0A4Q8BG72"/>
<gene>
    <name evidence="3" type="ORF">EV384_4842</name>
</gene>
<name>A0A4Q8BG72_9ACTN</name>
<feature type="region of interest" description="Disordered" evidence="1">
    <location>
        <begin position="1"/>
        <end position="37"/>
    </location>
</feature>
<keyword evidence="2" id="KW-1133">Transmembrane helix</keyword>
<keyword evidence="2" id="KW-0812">Transmembrane</keyword>
<accession>A0A4Q8BG72</accession>
<keyword evidence="2" id="KW-0472">Membrane</keyword>
<dbReference type="EMBL" id="SHLD01000001">
    <property type="protein sequence ID" value="RZU76209.1"/>
    <property type="molecule type" value="Genomic_DNA"/>
</dbReference>
<feature type="transmembrane region" description="Helical" evidence="2">
    <location>
        <begin position="221"/>
        <end position="239"/>
    </location>
</feature>
<protein>
    <recommendedName>
        <fullName evidence="5">DUF11 domain-containing protein</fullName>
    </recommendedName>
</protein>
<evidence type="ECO:0000256" key="1">
    <source>
        <dbReference type="SAM" id="MobiDB-lite"/>
    </source>
</evidence>
<evidence type="ECO:0000313" key="3">
    <source>
        <dbReference type="EMBL" id="RZU76209.1"/>
    </source>
</evidence>